<organism evidence="1 2">
    <name type="scientific">Kocuria aegyptia</name>
    <dbReference type="NCBI Taxonomy" id="330943"/>
    <lineage>
        <taxon>Bacteria</taxon>
        <taxon>Bacillati</taxon>
        <taxon>Actinomycetota</taxon>
        <taxon>Actinomycetes</taxon>
        <taxon>Micrococcales</taxon>
        <taxon>Micrococcaceae</taxon>
        <taxon>Kocuria</taxon>
    </lineage>
</organism>
<evidence type="ECO:0000313" key="2">
    <source>
        <dbReference type="Proteomes" id="UP001501204"/>
    </source>
</evidence>
<dbReference type="EMBL" id="BAAAOA010000005">
    <property type="protein sequence ID" value="GAA1747093.1"/>
    <property type="molecule type" value="Genomic_DNA"/>
</dbReference>
<evidence type="ECO:0000313" key="1">
    <source>
        <dbReference type="EMBL" id="GAA1747093.1"/>
    </source>
</evidence>
<proteinExistence type="predicted"/>
<gene>
    <name evidence="1" type="ORF">GCM10009767_02240</name>
</gene>
<dbReference type="Proteomes" id="UP001501204">
    <property type="component" value="Unassembled WGS sequence"/>
</dbReference>
<dbReference type="RefSeq" id="WP_344119068.1">
    <property type="nucleotide sequence ID" value="NZ_BAAAOA010000005.1"/>
</dbReference>
<name>A0ABN2K371_9MICC</name>
<protein>
    <submittedName>
        <fullName evidence="1">Uncharacterized protein</fullName>
    </submittedName>
</protein>
<keyword evidence="2" id="KW-1185">Reference proteome</keyword>
<sequence>MKRLAAVSAAQLCLGAMGLRTALRDRRSYDVGFRRGSAENIERDQWFIGTALSAPNYMLVLQGVCTVALLVRPRRWVARVLGVLGVGMTCGQAAERSAQAAWRHWDAQITPLTAAATVLSAVMAWWGLAGDPAES</sequence>
<accession>A0ABN2K371</accession>
<reference evidence="1 2" key="1">
    <citation type="journal article" date="2019" name="Int. J. Syst. Evol. Microbiol.">
        <title>The Global Catalogue of Microorganisms (GCM) 10K type strain sequencing project: providing services to taxonomists for standard genome sequencing and annotation.</title>
        <authorList>
            <consortium name="The Broad Institute Genomics Platform"/>
            <consortium name="The Broad Institute Genome Sequencing Center for Infectious Disease"/>
            <person name="Wu L."/>
            <person name="Ma J."/>
        </authorList>
    </citation>
    <scope>NUCLEOTIDE SEQUENCE [LARGE SCALE GENOMIC DNA]</scope>
    <source>
        <strain evidence="1 2">JCM 14735</strain>
    </source>
</reference>
<comment type="caution">
    <text evidence="1">The sequence shown here is derived from an EMBL/GenBank/DDBJ whole genome shotgun (WGS) entry which is preliminary data.</text>
</comment>